<dbReference type="RefSeq" id="WP_209626174.1">
    <property type="nucleotide sequence ID" value="NZ_PRDG01000001.1"/>
</dbReference>
<reference evidence="1 2" key="1">
    <citation type="submission" date="2018-02" db="EMBL/GenBank/DDBJ databases">
        <title>Draft genome sequence of Streptococcus oricebi CCUG 70868T type strain.</title>
        <authorList>
            <person name="Mendez V."/>
            <person name="Salva-Serra F."/>
            <person name="Jaen-Luchoro D."/>
            <person name="Gonzales-Siles L."/>
            <person name="Karlsson R."/>
            <person name="Engstrom-Jakobsson H."/>
            <person name="Busquets A."/>
            <person name="Gomila M."/>
            <person name="Pineiro-Iglesias B."/>
            <person name="Bennasar-Figueras A."/>
            <person name="Seeger M."/>
            <person name="Moore E."/>
        </authorList>
    </citation>
    <scope>NUCLEOTIDE SEQUENCE [LARGE SCALE GENOMIC DNA]</scope>
    <source>
        <strain evidence="1 2">CCUG 70868</strain>
    </source>
</reference>
<proteinExistence type="predicted"/>
<keyword evidence="2" id="KW-1185">Reference proteome</keyword>
<comment type="caution">
    <text evidence="1">The sequence shown here is derived from an EMBL/GenBank/DDBJ whole genome shotgun (WGS) entry which is preliminary data.</text>
</comment>
<dbReference type="InterPro" id="IPR007358">
    <property type="entry name" value="Nucleoid_associated_NdpA"/>
</dbReference>
<sequence length="324" mass="37196">MDIYIKKAIIHQFSPADTDLILSDKYLTISPKIEEYLRKKIERVYSDEAKTGVFEADNPFLVAISADLLETSLVLVKRWQEEFSVSENQKTNDLIFIQFDKGGLEHFAFLRISLRETLTHLGQEMDNPIKLTQNNLPGFGTGADEALVINLSSRKYHLIEKRIKYNGAFFNYFSDKLLQVAPKTSPKKSIKALEKTAQKIAESFNQDDFQFQSKLKTSIFKNLEEKEELSPEKLADDLFDSNLTARLSFIDQVKDVMPEPLVFDEIDSSRQKKKFENQKLSLSNGIELIVPNTIYQDAESVEFIQNDNGTYSILIKNIEDIQSK</sequence>
<gene>
    <name evidence="1" type="ORF">C4K46_00100</name>
</gene>
<dbReference type="Proteomes" id="UP001519296">
    <property type="component" value="Unassembled WGS sequence"/>
</dbReference>
<evidence type="ECO:0000313" key="2">
    <source>
        <dbReference type="Proteomes" id="UP001519296"/>
    </source>
</evidence>
<dbReference type="Pfam" id="PF04245">
    <property type="entry name" value="NA37"/>
    <property type="match status" value="1"/>
</dbReference>
<dbReference type="EMBL" id="PRDG01000001">
    <property type="protein sequence ID" value="MBP2622340.1"/>
    <property type="molecule type" value="Genomic_DNA"/>
</dbReference>
<organism evidence="1 2">
    <name type="scientific">Streptococcus oricebi</name>
    <dbReference type="NCBI Taxonomy" id="1547447"/>
    <lineage>
        <taxon>Bacteria</taxon>
        <taxon>Bacillati</taxon>
        <taxon>Bacillota</taxon>
        <taxon>Bacilli</taxon>
        <taxon>Lactobacillales</taxon>
        <taxon>Streptococcaceae</taxon>
        <taxon>Streptococcus</taxon>
    </lineage>
</organism>
<name>A0ABS5B0Q4_9STRE</name>
<accession>A0ABS5B0Q4</accession>
<protein>
    <submittedName>
        <fullName evidence="1">Nucleoid-associated bacterial family protein</fullName>
    </submittedName>
</protein>
<evidence type="ECO:0000313" key="1">
    <source>
        <dbReference type="EMBL" id="MBP2622340.1"/>
    </source>
</evidence>